<sequence>MGGKAFKNLLPNATFPRMHPTVYNALKAKFLPILQSLYAYAAVSPEAPGKVNYGDLDIVVTGPREGLTHEQVKDALRATCSVPAEGNRTSNFAIPADAFEDIAEARRKAAAVALNTATHGDAMDTDKDVFFQVDVNVCADHAQWERTVFYSSLGDLGFFLGLFAQTAGLSFNIYGMKLADPIPTYPAQTFYVSSSMDDILSLFELSMERWKQGFATEDDIFAWLATSPFAHILVARYRSPEYEIAAKERIPERPMRGHFVEYLRKHGVSAPATSLFAQEGRTDEKIAAALKFFAKDEEHATLVYKSRAQKHSKELLNGTNVMAWTGLAGMSVRAIMDEVKERLARLPAGAGVDAPHAVGEAVSTWQKALLGMSEEDIRALVMSVKEEMAKGGRLDFDWRAAKAARLEKKRQKETAALAVSVEENTAAAVAVV</sequence>
<gene>
    <name evidence="1" type="ORF">GSI_15255</name>
</gene>
<name>A0A2G8RM25_9APHY</name>
<comment type="caution">
    <text evidence="1">The sequence shown here is derived from an EMBL/GenBank/DDBJ whole genome shotgun (WGS) entry which is preliminary data.</text>
</comment>
<dbReference type="STRING" id="1077348.A0A2G8RM25"/>
<evidence type="ECO:0000313" key="2">
    <source>
        <dbReference type="Proteomes" id="UP000230002"/>
    </source>
</evidence>
<dbReference type="OrthoDB" id="4708870at2759"/>
<dbReference type="EMBL" id="AYKW01000069">
    <property type="protein sequence ID" value="PIL22566.1"/>
    <property type="molecule type" value="Genomic_DNA"/>
</dbReference>
<proteinExistence type="predicted"/>
<dbReference type="Proteomes" id="UP000230002">
    <property type="component" value="Unassembled WGS sequence"/>
</dbReference>
<protein>
    <submittedName>
        <fullName evidence="1">Uncharacterized protein</fullName>
    </submittedName>
</protein>
<keyword evidence="2" id="KW-1185">Reference proteome</keyword>
<accession>A0A2G8RM25</accession>
<reference evidence="1 2" key="1">
    <citation type="journal article" date="2015" name="Sci. Rep.">
        <title>Chromosome-level genome map provides insights into diverse defense mechanisms in the medicinal fungus Ganoderma sinense.</title>
        <authorList>
            <person name="Zhu Y."/>
            <person name="Xu J."/>
            <person name="Sun C."/>
            <person name="Zhou S."/>
            <person name="Xu H."/>
            <person name="Nelson D.R."/>
            <person name="Qian J."/>
            <person name="Song J."/>
            <person name="Luo H."/>
            <person name="Xiang L."/>
            <person name="Li Y."/>
            <person name="Xu Z."/>
            <person name="Ji A."/>
            <person name="Wang L."/>
            <person name="Lu S."/>
            <person name="Hayward A."/>
            <person name="Sun W."/>
            <person name="Li X."/>
            <person name="Schwartz D.C."/>
            <person name="Wang Y."/>
            <person name="Chen S."/>
        </authorList>
    </citation>
    <scope>NUCLEOTIDE SEQUENCE [LARGE SCALE GENOMIC DNA]</scope>
    <source>
        <strain evidence="1 2">ZZ0214-1</strain>
    </source>
</reference>
<evidence type="ECO:0000313" key="1">
    <source>
        <dbReference type="EMBL" id="PIL22566.1"/>
    </source>
</evidence>
<dbReference type="AlphaFoldDB" id="A0A2G8RM25"/>
<organism evidence="1 2">
    <name type="scientific">Ganoderma sinense ZZ0214-1</name>
    <dbReference type="NCBI Taxonomy" id="1077348"/>
    <lineage>
        <taxon>Eukaryota</taxon>
        <taxon>Fungi</taxon>
        <taxon>Dikarya</taxon>
        <taxon>Basidiomycota</taxon>
        <taxon>Agaricomycotina</taxon>
        <taxon>Agaricomycetes</taxon>
        <taxon>Polyporales</taxon>
        <taxon>Polyporaceae</taxon>
        <taxon>Ganoderma</taxon>
    </lineage>
</organism>